<sequence length="50" mass="5414">MSPTAAAAIIELCSRRLFVRAHAGAGRAARRCRIAVGYSFKPKLQPNCNI</sequence>
<dbReference type="EMBL" id="KI687223">
    <property type="protein sequence ID" value="ETK82382.1"/>
    <property type="molecule type" value="Genomic_DNA"/>
</dbReference>
<dbReference type="EMBL" id="KI673915">
    <property type="protein sequence ID" value="ETL35770.1"/>
    <property type="molecule type" value="Genomic_DNA"/>
</dbReference>
<evidence type="ECO:0000313" key="2">
    <source>
        <dbReference type="EMBL" id="ETL35770.1"/>
    </source>
</evidence>
<accession>W2INW5</accession>
<name>W2INW5_PHYNI</name>
<dbReference type="Proteomes" id="UP000053236">
    <property type="component" value="Unassembled WGS sequence"/>
</dbReference>
<gene>
    <name evidence="1" type="ORF">L915_12216</name>
    <name evidence="2" type="ORF">L916_12139</name>
</gene>
<dbReference type="Proteomes" id="UP000053864">
    <property type="component" value="Unassembled WGS sequence"/>
</dbReference>
<evidence type="ECO:0000313" key="1">
    <source>
        <dbReference type="EMBL" id="ETK82382.1"/>
    </source>
</evidence>
<dbReference type="AlphaFoldDB" id="W2INW5"/>
<reference evidence="1" key="1">
    <citation type="submission" date="2013-11" db="EMBL/GenBank/DDBJ databases">
        <title>The Genome Sequence of Phytophthora parasitica CJ02B3.</title>
        <authorList>
            <consortium name="The Broad Institute Genomics Platform"/>
            <person name="Russ C."/>
            <person name="Tyler B."/>
            <person name="Panabieres F."/>
            <person name="Shan W."/>
            <person name="Tripathy S."/>
            <person name="Grunwald N."/>
            <person name="Machado M."/>
            <person name="Johnson C.S."/>
            <person name="Arredondo F."/>
            <person name="Hong C."/>
            <person name="Coffey M."/>
            <person name="Young S.K."/>
            <person name="Zeng Q."/>
            <person name="Gargeya S."/>
            <person name="Fitzgerald M."/>
            <person name="Abouelleil A."/>
            <person name="Alvarado L."/>
            <person name="Chapman S.B."/>
            <person name="Gainer-Dewar J."/>
            <person name="Goldberg J."/>
            <person name="Griggs A."/>
            <person name="Gujja S."/>
            <person name="Hansen M."/>
            <person name="Howarth C."/>
            <person name="Imamovic A."/>
            <person name="Ireland A."/>
            <person name="Larimer J."/>
            <person name="McCowan C."/>
            <person name="Murphy C."/>
            <person name="Pearson M."/>
            <person name="Poon T.W."/>
            <person name="Priest M."/>
            <person name="Roberts A."/>
            <person name="Saif S."/>
            <person name="Shea T."/>
            <person name="Sykes S."/>
            <person name="Wortman J."/>
            <person name="Nusbaum C."/>
            <person name="Birren B."/>
        </authorList>
    </citation>
    <scope>NUCLEOTIDE SEQUENCE [LARGE SCALE GENOMIC DNA]</scope>
    <source>
        <strain evidence="1">CJ02B3</strain>
    </source>
</reference>
<protein>
    <submittedName>
        <fullName evidence="2">Uncharacterized protein</fullName>
    </submittedName>
</protein>
<reference evidence="2" key="2">
    <citation type="submission" date="2013-11" db="EMBL/GenBank/DDBJ databases">
        <title>The Genome Sequence of Phytophthora parasitica CJ05E6.</title>
        <authorList>
            <consortium name="The Broad Institute Genomics Platform"/>
            <person name="Russ C."/>
            <person name="Tyler B."/>
            <person name="Panabieres F."/>
            <person name="Shan W."/>
            <person name="Tripathy S."/>
            <person name="Grunwald N."/>
            <person name="Machado M."/>
            <person name="Johnson C.S."/>
            <person name="Arredondo F."/>
            <person name="Hong C."/>
            <person name="Coffey M."/>
            <person name="Young S.K."/>
            <person name="Zeng Q."/>
            <person name="Gargeya S."/>
            <person name="Fitzgerald M."/>
            <person name="Abouelleil A."/>
            <person name="Alvarado L."/>
            <person name="Chapman S.B."/>
            <person name="Gainer-Dewar J."/>
            <person name="Goldberg J."/>
            <person name="Griggs A."/>
            <person name="Gujja S."/>
            <person name="Hansen M."/>
            <person name="Howarth C."/>
            <person name="Imamovic A."/>
            <person name="Ireland A."/>
            <person name="Larimer J."/>
            <person name="McCowan C."/>
            <person name="Murphy C."/>
            <person name="Pearson M."/>
            <person name="Poon T.W."/>
            <person name="Priest M."/>
            <person name="Roberts A."/>
            <person name="Saif S."/>
            <person name="Shea T."/>
            <person name="Sykes S."/>
            <person name="Wortman J."/>
            <person name="Nusbaum C."/>
            <person name="Birren B."/>
        </authorList>
    </citation>
    <scope>NUCLEOTIDE SEQUENCE [LARGE SCALE GENOMIC DNA]</scope>
    <source>
        <strain evidence="2">CJ05E6</strain>
    </source>
</reference>
<organism evidence="2">
    <name type="scientific">Phytophthora nicotianae</name>
    <name type="common">Potato buckeye rot agent</name>
    <name type="synonym">Phytophthora parasitica</name>
    <dbReference type="NCBI Taxonomy" id="4792"/>
    <lineage>
        <taxon>Eukaryota</taxon>
        <taxon>Sar</taxon>
        <taxon>Stramenopiles</taxon>
        <taxon>Oomycota</taxon>
        <taxon>Peronosporomycetes</taxon>
        <taxon>Peronosporales</taxon>
        <taxon>Peronosporaceae</taxon>
        <taxon>Phytophthora</taxon>
    </lineage>
</organism>
<proteinExistence type="predicted"/>